<reference evidence="1 2" key="1">
    <citation type="submission" date="2019-05" db="EMBL/GenBank/DDBJ databases">
        <title>Another draft genome of Portunus trituberculatus and its Hox gene families provides insights of decapod evolution.</title>
        <authorList>
            <person name="Jeong J.-H."/>
            <person name="Song I."/>
            <person name="Kim S."/>
            <person name="Choi T."/>
            <person name="Kim D."/>
            <person name="Ryu S."/>
            <person name="Kim W."/>
        </authorList>
    </citation>
    <scope>NUCLEOTIDE SEQUENCE [LARGE SCALE GENOMIC DNA]</scope>
    <source>
        <tissue evidence="1">Muscle</tissue>
    </source>
</reference>
<sequence length="117" mass="12633">MNASLWNCNLPRATDKLSQDWKGQGLCQITLVSRCHWTIRLAPSGGAPVTPSGNNIRLTTADTLTSTLDGNAPGQCFHARRLSQTLGRTPRPLPHEAIGPAIVMISCARVTWSVQVT</sequence>
<dbReference type="EMBL" id="VSRR010000766">
    <property type="protein sequence ID" value="MPC19390.1"/>
    <property type="molecule type" value="Genomic_DNA"/>
</dbReference>
<evidence type="ECO:0000313" key="1">
    <source>
        <dbReference type="EMBL" id="MPC19390.1"/>
    </source>
</evidence>
<accession>A0A5B7DDH3</accession>
<protein>
    <submittedName>
        <fullName evidence="1">Uncharacterized protein</fullName>
    </submittedName>
</protein>
<proteinExistence type="predicted"/>
<evidence type="ECO:0000313" key="2">
    <source>
        <dbReference type="Proteomes" id="UP000324222"/>
    </source>
</evidence>
<gene>
    <name evidence="1" type="ORF">E2C01_012303</name>
</gene>
<keyword evidence="2" id="KW-1185">Reference proteome</keyword>
<dbReference type="AlphaFoldDB" id="A0A5B7DDH3"/>
<name>A0A5B7DDH3_PORTR</name>
<organism evidence="1 2">
    <name type="scientific">Portunus trituberculatus</name>
    <name type="common">Swimming crab</name>
    <name type="synonym">Neptunus trituberculatus</name>
    <dbReference type="NCBI Taxonomy" id="210409"/>
    <lineage>
        <taxon>Eukaryota</taxon>
        <taxon>Metazoa</taxon>
        <taxon>Ecdysozoa</taxon>
        <taxon>Arthropoda</taxon>
        <taxon>Crustacea</taxon>
        <taxon>Multicrustacea</taxon>
        <taxon>Malacostraca</taxon>
        <taxon>Eumalacostraca</taxon>
        <taxon>Eucarida</taxon>
        <taxon>Decapoda</taxon>
        <taxon>Pleocyemata</taxon>
        <taxon>Brachyura</taxon>
        <taxon>Eubrachyura</taxon>
        <taxon>Portunoidea</taxon>
        <taxon>Portunidae</taxon>
        <taxon>Portuninae</taxon>
        <taxon>Portunus</taxon>
    </lineage>
</organism>
<comment type="caution">
    <text evidence="1">The sequence shown here is derived from an EMBL/GenBank/DDBJ whole genome shotgun (WGS) entry which is preliminary data.</text>
</comment>
<dbReference type="Proteomes" id="UP000324222">
    <property type="component" value="Unassembled WGS sequence"/>
</dbReference>